<dbReference type="InterPro" id="IPR007016">
    <property type="entry name" value="O-antigen_ligase-rel_domated"/>
</dbReference>
<proteinExistence type="predicted"/>
<feature type="transmembrane region" description="Helical" evidence="5">
    <location>
        <begin position="66"/>
        <end position="86"/>
    </location>
</feature>
<evidence type="ECO:0000313" key="7">
    <source>
        <dbReference type="EMBL" id="OAK61364.1"/>
    </source>
</evidence>
<evidence type="ECO:0000259" key="6">
    <source>
        <dbReference type="Pfam" id="PF04932"/>
    </source>
</evidence>
<evidence type="ECO:0000256" key="4">
    <source>
        <dbReference type="ARBA" id="ARBA00023136"/>
    </source>
</evidence>
<evidence type="ECO:0000256" key="1">
    <source>
        <dbReference type="ARBA" id="ARBA00004141"/>
    </source>
</evidence>
<evidence type="ECO:0000256" key="3">
    <source>
        <dbReference type="ARBA" id="ARBA00022989"/>
    </source>
</evidence>
<feature type="transmembrane region" description="Helical" evidence="5">
    <location>
        <begin position="184"/>
        <end position="200"/>
    </location>
</feature>
<feature type="transmembrane region" description="Helical" evidence="5">
    <location>
        <begin position="124"/>
        <end position="144"/>
    </location>
</feature>
<feature type="transmembrane region" description="Helical" evidence="5">
    <location>
        <begin position="12"/>
        <end position="34"/>
    </location>
</feature>
<name>A0AA91DLL4_VARPD</name>
<keyword evidence="4 5" id="KW-0472">Membrane</keyword>
<dbReference type="AlphaFoldDB" id="A0AA91DLL4"/>
<gene>
    <name evidence="7" type="ORF">A3K87_20725</name>
</gene>
<keyword evidence="2 5" id="KW-0812">Transmembrane</keyword>
<feature type="transmembrane region" description="Helical" evidence="5">
    <location>
        <begin position="92"/>
        <end position="112"/>
    </location>
</feature>
<feature type="domain" description="O-antigen ligase-related" evidence="6">
    <location>
        <begin position="189"/>
        <end position="327"/>
    </location>
</feature>
<dbReference type="EMBL" id="LVHG01000056">
    <property type="protein sequence ID" value="OAK61364.1"/>
    <property type="molecule type" value="Genomic_DNA"/>
</dbReference>
<protein>
    <recommendedName>
        <fullName evidence="6">O-antigen ligase-related domain-containing protein</fullName>
    </recommendedName>
</protein>
<feature type="transmembrane region" description="Helical" evidence="5">
    <location>
        <begin position="156"/>
        <end position="177"/>
    </location>
</feature>
<comment type="subcellular location">
    <subcellularLocation>
        <location evidence="1">Membrane</location>
        <topology evidence="1">Multi-pass membrane protein</topology>
    </subcellularLocation>
</comment>
<dbReference type="GO" id="GO:0016020">
    <property type="term" value="C:membrane"/>
    <property type="evidence" value="ECO:0007669"/>
    <property type="project" value="UniProtKB-SubCell"/>
</dbReference>
<accession>A0AA91DLL4</accession>
<sequence length="400" mass="44356">MNLERTRARPSGHAVFFLVAGMAYLLLVAGGIFPFAQDDVVKALIKAALLGASMFYLLLFGVQRSVVLPVGMFLFVGLFIGFSALWRTDNLGFAVEKIDGAVLCPAIVAMLFHRASLELGEDDFRALFIAFSSVVLVLTVAYKFQFGFFERDVRFFLNGPIVYGWLMGLCGVLSFHLWRARRRIFFLVLFLCFVAALIWTESKGSIFAFAAAISFYFVFSFRRNLRFSIAVVAAAGVFYFFFLDSFVDALNDSRLSAIGRIFSGELAEADDGSVGTRLVLVDLAIQNFKDNPLFGIGLGQFSFNEYVYPHNQHVELFAELGVFVGIAHVFFVLASFYRARLVNKSIILLFAMAASSSGDASYLRFLYTFCLLSFAPLEPQAVAASLPSRIRRALRPAGSA</sequence>
<feature type="transmembrane region" description="Helical" evidence="5">
    <location>
        <begin position="346"/>
        <end position="367"/>
    </location>
</feature>
<dbReference type="Pfam" id="PF04932">
    <property type="entry name" value="Wzy_C"/>
    <property type="match status" value="1"/>
</dbReference>
<dbReference type="InterPro" id="IPR051533">
    <property type="entry name" value="WaaL-like"/>
</dbReference>
<organism evidence="7 8">
    <name type="scientific">Variovorax paradoxus</name>
    <dbReference type="NCBI Taxonomy" id="34073"/>
    <lineage>
        <taxon>Bacteria</taxon>
        <taxon>Pseudomonadati</taxon>
        <taxon>Pseudomonadota</taxon>
        <taxon>Betaproteobacteria</taxon>
        <taxon>Burkholderiales</taxon>
        <taxon>Comamonadaceae</taxon>
        <taxon>Variovorax</taxon>
    </lineage>
</organism>
<dbReference type="PANTHER" id="PTHR37422">
    <property type="entry name" value="TEICHURONIC ACID BIOSYNTHESIS PROTEIN TUAE"/>
    <property type="match status" value="1"/>
</dbReference>
<evidence type="ECO:0000313" key="8">
    <source>
        <dbReference type="Proteomes" id="UP000077852"/>
    </source>
</evidence>
<keyword evidence="3 5" id="KW-1133">Transmembrane helix</keyword>
<reference evidence="7 8" key="1">
    <citation type="submission" date="2016-03" db="EMBL/GenBank/DDBJ databases">
        <title>Genome sequence of Variovorax paradoxus KB5.</title>
        <authorList>
            <person name="Jeong H."/>
            <person name="Hong C.E."/>
            <person name="Jo S.H."/>
            <person name="Park J.M."/>
        </authorList>
    </citation>
    <scope>NUCLEOTIDE SEQUENCE [LARGE SCALE GENOMIC DNA]</scope>
    <source>
        <strain evidence="7 8">KB5</strain>
    </source>
</reference>
<dbReference type="RefSeq" id="WP_081269184.1">
    <property type="nucleotide sequence ID" value="NZ_LVHG01000056.1"/>
</dbReference>
<feature type="transmembrane region" description="Helical" evidence="5">
    <location>
        <begin position="229"/>
        <end position="247"/>
    </location>
</feature>
<feature type="transmembrane region" description="Helical" evidence="5">
    <location>
        <begin position="206"/>
        <end position="222"/>
    </location>
</feature>
<dbReference type="Proteomes" id="UP000077852">
    <property type="component" value="Unassembled WGS sequence"/>
</dbReference>
<evidence type="ECO:0000256" key="5">
    <source>
        <dbReference type="SAM" id="Phobius"/>
    </source>
</evidence>
<evidence type="ECO:0000256" key="2">
    <source>
        <dbReference type="ARBA" id="ARBA00022692"/>
    </source>
</evidence>
<comment type="caution">
    <text evidence="7">The sequence shown here is derived from an EMBL/GenBank/DDBJ whole genome shotgun (WGS) entry which is preliminary data.</text>
</comment>
<feature type="transmembrane region" description="Helical" evidence="5">
    <location>
        <begin position="40"/>
        <end position="59"/>
    </location>
</feature>
<feature type="transmembrane region" description="Helical" evidence="5">
    <location>
        <begin position="316"/>
        <end position="334"/>
    </location>
</feature>
<dbReference type="PANTHER" id="PTHR37422:SF13">
    <property type="entry name" value="LIPOPOLYSACCHARIDE BIOSYNTHESIS PROTEIN PA4999-RELATED"/>
    <property type="match status" value="1"/>
</dbReference>